<dbReference type="AlphaFoldDB" id="A0A846N085"/>
<keyword evidence="2 4" id="KW-0808">Transferase</keyword>
<keyword evidence="1 4" id="KW-0489">Methyltransferase</keyword>
<feature type="domain" description="Methyltransferase" evidence="3">
    <location>
        <begin position="40"/>
        <end position="127"/>
    </location>
</feature>
<protein>
    <submittedName>
        <fullName evidence="4">Trans-aconitate methyltransferase</fullName>
    </submittedName>
</protein>
<dbReference type="EMBL" id="JAASRM010000001">
    <property type="protein sequence ID" value="NIK89096.1"/>
    <property type="molecule type" value="Genomic_DNA"/>
</dbReference>
<evidence type="ECO:0000313" key="4">
    <source>
        <dbReference type="EMBL" id="NIK89096.1"/>
    </source>
</evidence>
<proteinExistence type="predicted"/>
<dbReference type="GO" id="GO:0008168">
    <property type="term" value="F:methyltransferase activity"/>
    <property type="evidence" value="ECO:0007669"/>
    <property type="project" value="UniProtKB-KW"/>
</dbReference>
<dbReference type="SUPFAM" id="SSF53335">
    <property type="entry name" value="S-adenosyl-L-methionine-dependent methyltransferases"/>
    <property type="match status" value="1"/>
</dbReference>
<gene>
    <name evidence="4" type="ORF">FHS83_002414</name>
</gene>
<dbReference type="Gene3D" id="3.40.50.150">
    <property type="entry name" value="Vaccinia Virus protein VP39"/>
    <property type="match status" value="1"/>
</dbReference>
<dbReference type="RefSeq" id="WP_167083215.1">
    <property type="nucleotide sequence ID" value="NZ_BAAADC010000001.1"/>
</dbReference>
<dbReference type="Proteomes" id="UP000570514">
    <property type="component" value="Unassembled WGS sequence"/>
</dbReference>
<evidence type="ECO:0000256" key="2">
    <source>
        <dbReference type="ARBA" id="ARBA00022679"/>
    </source>
</evidence>
<dbReference type="CDD" id="cd02440">
    <property type="entry name" value="AdoMet_MTases"/>
    <property type="match status" value="1"/>
</dbReference>
<comment type="caution">
    <text evidence="4">The sequence shown here is derived from an EMBL/GenBank/DDBJ whole genome shotgun (WGS) entry which is preliminary data.</text>
</comment>
<dbReference type="InterPro" id="IPR029063">
    <property type="entry name" value="SAM-dependent_MTases_sf"/>
</dbReference>
<dbReference type="PANTHER" id="PTHR43861">
    <property type="entry name" value="TRANS-ACONITATE 2-METHYLTRANSFERASE-RELATED"/>
    <property type="match status" value="1"/>
</dbReference>
<dbReference type="InterPro" id="IPR041698">
    <property type="entry name" value="Methyltransf_25"/>
</dbReference>
<reference evidence="4 5" key="1">
    <citation type="submission" date="2020-03" db="EMBL/GenBank/DDBJ databases">
        <title>Genomic Encyclopedia of Type Strains, Phase IV (KMG-IV): sequencing the most valuable type-strain genomes for metagenomic binning, comparative biology and taxonomic classification.</title>
        <authorList>
            <person name="Goeker M."/>
        </authorList>
    </citation>
    <scope>NUCLEOTIDE SEQUENCE [LARGE SCALE GENOMIC DNA]</scope>
    <source>
        <strain evidence="4 5">DSM 19867</strain>
    </source>
</reference>
<dbReference type="Pfam" id="PF13649">
    <property type="entry name" value="Methyltransf_25"/>
    <property type="match status" value="1"/>
</dbReference>
<dbReference type="GO" id="GO:0032259">
    <property type="term" value="P:methylation"/>
    <property type="evidence" value="ECO:0007669"/>
    <property type="project" value="UniProtKB-KW"/>
</dbReference>
<keyword evidence="5" id="KW-1185">Reference proteome</keyword>
<sequence>MSIVSAFDHAAQGYDAAADIQRIVTEELIARAAHLQPRSILDIGCGTGLLTALARKHWPDGAITAVDAAPAMLATARAKLPGVRFIEADAARLPFSEKFDLVLSSMVLHWLPAEALTHWQSLVAPGGALRIAFPVEGSLGEWRALCQSQGLEDRLWKFPQAVPNAEIRRHTLVYPSAREFLLAMKHTGAASADPARPALTPRQMRALLRAAPKPFAATFLIAYL</sequence>
<organism evidence="4 5">
    <name type="scientific">Rhizomicrobium palustre</name>
    <dbReference type="NCBI Taxonomy" id="189966"/>
    <lineage>
        <taxon>Bacteria</taxon>
        <taxon>Pseudomonadati</taxon>
        <taxon>Pseudomonadota</taxon>
        <taxon>Alphaproteobacteria</taxon>
        <taxon>Micropepsales</taxon>
        <taxon>Micropepsaceae</taxon>
        <taxon>Rhizomicrobium</taxon>
    </lineage>
</organism>
<evidence type="ECO:0000259" key="3">
    <source>
        <dbReference type="Pfam" id="PF13649"/>
    </source>
</evidence>
<evidence type="ECO:0000313" key="5">
    <source>
        <dbReference type="Proteomes" id="UP000570514"/>
    </source>
</evidence>
<dbReference type="PANTHER" id="PTHR43861:SF1">
    <property type="entry name" value="TRANS-ACONITATE 2-METHYLTRANSFERASE"/>
    <property type="match status" value="1"/>
</dbReference>
<accession>A0A846N085</accession>
<evidence type="ECO:0000256" key="1">
    <source>
        <dbReference type="ARBA" id="ARBA00022603"/>
    </source>
</evidence>
<name>A0A846N085_9PROT</name>